<proteinExistence type="predicted"/>
<gene>
    <name evidence="1" type="ORF">RDB_LOCUS183054</name>
</gene>
<organism evidence="1 2">
    <name type="scientific">Rhizoctonia solani</name>
    <dbReference type="NCBI Taxonomy" id="456999"/>
    <lineage>
        <taxon>Eukaryota</taxon>
        <taxon>Fungi</taxon>
        <taxon>Dikarya</taxon>
        <taxon>Basidiomycota</taxon>
        <taxon>Agaricomycotina</taxon>
        <taxon>Agaricomycetes</taxon>
        <taxon>Cantharellales</taxon>
        <taxon>Ceratobasidiaceae</taxon>
        <taxon>Rhizoctonia</taxon>
    </lineage>
</organism>
<evidence type="ECO:0000313" key="2">
    <source>
        <dbReference type="Proteomes" id="UP000663827"/>
    </source>
</evidence>
<protein>
    <submittedName>
        <fullName evidence="1">Uncharacterized protein</fullName>
    </submittedName>
</protein>
<dbReference type="Gene3D" id="3.30.420.40">
    <property type="match status" value="2"/>
</dbReference>
<dbReference type="InterPro" id="IPR043129">
    <property type="entry name" value="ATPase_NBD"/>
</dbReference>
<comment type="caution">
    <text evidence="1">The sequence shown here is derived from an EMBL/GenBank/DDBJ whole genome shotgun (WGS) entry which is preliminary data.</text>
</comment>
<sequence length="608" mass="68222">MDPDSNNPTAQPVRRSFRERWWGVSKIILGIDVGTTYSSVGFTYAYRDAELMLHRVDKWPGQQYPRGKVPSVVWYNIEGEAMSFGAEALAPEIRYDAEDNGWQLAKHFKLHLHPPSLRSKHKITIEELPFSVSLKQIYSDFFGYLLRCTKKFFEERIVDGQTIWKNYSSSMVIVITHPNGWGTREEAFLRSAVVSAGFVTPNQAPSQVRFVTEAEALVHFCFLHTNLGGVLQPGMDFAVCDDGGSTVNTSLYSVVSTQPVLRLAEKRASAYVQASTVFVDAALERFLRNAFTATGIDEEDAEEYIRSGVKDFGDLAKRGFTDETTDLLIQIGSGRFNNPSIRVRRGRMTISGSIIKGFLDTCIKDITASVDQQINGFSVRHILLTGELSNIPYFRRVFQNRYESRGYQVAFVDDYLSPTIIADGAILWSSRATIISRCLRLSWGIETLVALSDDDPDHRDRKIKSSASGQTVIPGRWHCLVRKGLVVAEDFVVRVPVSLDVPPSPAELGKFKLDLYNYSGDDKPVWMRDKQGVLLPKFCIAVGIYVPLDSLCGTVRPRVAWDGILQCQLNFDICMRFGGTELVAYIEWKKQGNVRTGPCTLVPIMNEA</sequence>
<dbReference type="EMBL" id="CAJNJQ010006496">
    <property type="protein sequence ID" value="CAE7229701.1"/>
    <property type="molecule type" value="Genomic_DNA"/>
</dbReference>
<name>A0A8H3EBA1_9AGAM</name>
<dbReference type="PANTHER" id="PTHR14187">
    <property type="entry name" value="ALPHA KINASE/ELONGATION FACTOR 2 KINASE"/>
    <property type="match status" value="1"/>
</dbReference>
<reference evidence="1" key="1">
    <citation type="submission" date="2021-01" db="EMBL/GenBank/DDBJ databases">
        <authorList>
            <person name="Kaushik A."/>
        </authorList>
    </citation>
    <scope>NUCLEOTIDE SEQUENCE</scope>
    <source>
        <strain evidence="1">AG5</strain>
    </source>
</reference>
<dbReference type="Proteomes" id="UP000663827">
    <property type="component" value="Unassembled WGS sequence"/>
</dbReference>
<dbReference type="CDD" id="cd10170">
    <property type="entry name" value="ASKHA_NBD_HSP70"/>
    <property type="match status" value="1"/>
</dbReference>
<accession>A0A8H3EBA1</accession>
<dbReference type="AlphaFoldDB" id="A0A8H3EBA1"/>
<evidence type="ECO:0000313" key="1">
    <source>
        <dbReference type="EMBL" id="CAE7229701.1"/>
    </source>
</evidence>
<dbReference type="Gene3D" id="3.90.640.10">
    <property type="entry name" value="Actin, Chain A, domain 4"/>
    <property type="match status" value="1"/>
</dbReference>
<dbReference type="SUPFAM" id="SSF53067">
    <property type="entry name" value="Actin-like ATPase domain"/>
    <property type="match status" value="2"/>
</dbReference>
<dbReference type="PANTHER" id="PTHR14187:SF5">
    <property type="entry name" value="HEAT SHOCK 70 KDA PROTEIN 12A"/>
    <property type="match status" value="1"/>
</dbReference>